<feature type="transmembrane region" description="Helical" evidence="1">
    <location>
        <begin position="65"/>
        <end position="86"/>
    </location>
</feature>
<evidence type="ECO:0000313" key="3">
    <source>
        <dbReference type="Proteomes" id="UP000479710"/>
    </source>
</evidence>
<evidence type="ECO:0000256" key="1">
    <source>
        <dbReference type="SAM" id="Phobius"/>
    </source>
</evidence>
<protein>
    <submittedName>
        <fullName evidence="2">Uncharacterized protein</fullName>
    </submittedName>
</protein>
<keyword evidence="1" id="KW-0472">Membrane</keyword>
<dbReference type="EMBL" id="SPHZ02000009">
    <property type="protein sequence ID" value="KAF0898763.1"/>
    <property type="molecule type" value="Genomic_DNA"/>
</dbReference>
<dbReference type="OrthoDB" id="681903at2759"/>
<dbReference type="Proteomes" id="UP000479710">
    <property type="component" value="Unassembled WGS sequence"/>
</dbReference>
<keyword evidence="1" id="KW-1133">Transmembrane helix</keyword>
<comment type="caution">
    <text evidence="2">The sequence shown here is derived from an EMBL/GenBank/DDBJ whole genome shotgun (WGS) entry which is preliminary data.</text>
</comment>
<accession>A0A6G1CGM9</accession>
<proteinExistence type="predicted"/>
<name>A0A6G1CGM9_9ORYZ</name>
<sequence>MDFFWPGPPAAQPVGVGDLRLAKSALFVAVNGFISPSYFSHCPCDDGRCFQDGGVEQRFFHLANFVTAMLGLALVLGEMAFSAALFRSQAFVTVAQWLISVAKVATVGTFQHWVNVSYLCLK</sequence>
<keyword evidence="3" id="KW-1185">Reference proteome</keyword>
<reference evidence="2 3" key="1">
    <citation type="submission" date="2019-11" db="EMBL/GenBank/DDBJ databases">
        <title>Whole genome sequence of Oryza granulata.</title>
        <authorList>
            <person name="Li W."/>
        </authorList>
    </citation>
    <scope>NUCLEOTIDE SEQUENCE [LARGE SCALE GENOMIC DNA]</scope>
    <source>
        <strain evidence="3">cv. Menghai</strain>
        <tissue evidence="2">Leaf</tissue>
    </source>
</reference>
<keyword evidence="1" id="KW-0812">Transmembrane</keyword>
<evidence type="ECO:0000313" key="2">
    <source>
        <dbReference type="EMBL" id="KAF0898763.1"/>
    </source>
</evidence>
<organism evidence="2 3">
    <name type="scientific">Oryza meyeriana var. granulata</name>
    <dbReference type="NCBI Taxonomy" id="110450"/>
    <lineage>
        <taxon>Eukaryota</taxon>
        <taxon>Viridiplantae</taxon>
        <taxon>Streptophyta</taxon>
        <taxon>Embryophyta</taxon>
        <taxon>Tracheophyta</taxon>
        <taxon>Spermatophyta</taxon>
        <taxon>Magnoliopsida</taxon>
        <taxon>Liliopsida</taxon>
        <taxon>Poales</taxon>
        <taxon>Poaceae</taxon>
        <taxon>BOP clade</taxon>
        <taxon>Oryzoideae</taxon>
        <taxon>Oryzeae</taxon>
        <taxon>Oryzinae</taxon>
        <taxon>Oryza</taxon>
        <taxon>Oryza meyeriana</taxon>
    </lineage>
</organism>
<gene>
    <name evidence="2" type="ORF">E2562_009368</name>
</gene>
<dbReference type="AlphaFoldDB" id="A0A6G1CGM9"/>